<dbReference type="AlphaFoldDB" id="A0A835KSP8"/>
<evidence type="ECO:0000256" key="1">
    <source>
        <dbReference type="SAM" id="MobiDB-lite"/>
    </source>
</evidence>
<dbReference type="Proteomes" id="UP000636709">
    <property type="component" value="Unassembled WGS sequence"/>
</dbReference>
<evidence type="ECO:0000313" key="3">
    <source>
        <dbReference type="Proteomes" id="UP000636709"/>
    </source>
</evidence>
<name>A0A835KSP8_9POAL</name>
<organism evidence="2 3">
    <name type="scientific">Digitaria exilis</name>
    <dbReference type="NCBI Taxonomy" id="1010633"/>
    <lineage>
        <taxon>Eukaryota</taxon>
        <taxon>Viridiplantae</taxon>
        <taxon>Streptophyta</taxon>
        <taxon>Embryophyta</taxon>
        <taxon>Tracheophyta</taxon>
        <taxon>Spermatophyta</taxon>
        <taxon>Magnoliopsida</taxon>
        <taxon>Liliopsida</taxon>
        <taxon>Poales</taxon>
        <taxon>Poaceae</taxon>
        <taxon>PACMAD clade</taxon>
        <taxon>Panicoideae</taxon>
        <taxon>Panicodae</taxon>
        <taxon>Paniceae</taxon>
        <taxon>Anthephorinae</taxon>
        <taxon>Digitaria</taxon>
    </lineage>
</organism>
<gene>
    <name evidence="2" type="ORF">HU200_005686</name>
</gene>
<feature type="compositionally biased region" description="Basic and acidic residues" evidence="1">
    <location>
        <begin position="92"/>
        <end position="102"/>
    </location>
</feature>
<comment type="caution">
    <text evidence="2">The sequence shown here is derived from an EMBL/GenBank/DDBJ whole genome shotgun (WGS) entry which is preliminary data.</text>
</comment>
<evidence type="ECO:0000313" key="2">
    <source>
        <dbReference type="EMBL" id="KAF8772502.1"/>
    </source>
</evidence>
<proteinExistence type="predicted"/>
<keyword evidence="3" id="KW-1185">Reference proteome</keyword>
<dbReference type="OrthoDB" id="10665589at2759"/>
<protein>
    <submittedName>
        <fullName evidence="2">Uncharacterized protein</fullName>
    </submittedName>
</protein>
<accession>A0A835KSP8</accession>
<sequence length="330" mass="34552">MNTSGLIRRMLPSTWSLGLARPTTTLLVHQVPEMAQAAHDEHLVICRISSNVHKVLPLGGGDPPEGEGDAELASAAAEAASSLLDVERGAEARLGEVDAGDPHRRRATVPGGEATQQPRPLEPIAEAVVDDVEAAVAGDGVEDGLVGEGKGHLLAAAGGHEELVGFEEINGGGWPDHQRVVEPAAIAGEASFQALGEAVASLCVASPVGDEWRRICASSECAVRWSSVDMACAHRRRSSCRSTVSSPSVMELLLRRGRPRRRFLSPAGTCCCSTPFMLMSRSFSIISSNIWRVASSSYGSGAMILVALSVSGSGAASGCQLFLRPRAWAS</sequence>
<reference evidence="2" key="1">
    <citation type="submission" date="2020-07" db="EMBL/GenBank/DDBJ databases">
        <title>Genome sequence and genetic diversity analysis of an under-domesticated orphan crop, white fonio (Digitaria exilis).</title>
        <authorList>
            <person name="Bennetzen J.L."/>
            <person name="Chen S."/>
            <person name="Ma X."/>
            <person name="Wang X."/>
            <person name="Yssel A.E.J."/>
            <person name="Chaluvadi S.R."/>
            <person name="Johnson M."/>
            <person name="Gangashetty P."/>
            <person name="Hamidou F."/>
            <person name="Sanogo M.D."/>
            <person name="Zwaenepoel A."/>
            <person name="Wallace J."/>
            <person name="Van De Peer Y."/>
            <person name="Van Deynze A."/>
        </authorList>
    </citation>
    <scope>NUCLEOTIDE SEQUENCE</scope>
    <source>
        <tissue evidence="2">Leaves</tissue>
    </source>
</reference>
<feature type="region of interest" description="Disordered" evidence="1">
    <location>
        <begin position="92"/>
        <end position="118"/>
    </location>
</feature>
<dbReference type="EMBL" id="JACEFO010000377">
    <property type="protein sequence ID" value="KAF8772502.1"/>
    <property type="molecule type" value="Genomic_DNA"/>
</dbReference>